<evidence type="ECO:0000313" key="3">
    <source>
        <dbReference type="Proteomes" id="UP001356427"/>
    </source>
</evidence>
<sequence>MQLSDRIVFKGLKAFYNRAADQWMTTHPGKRIGIYQMAGLFAKAYNKVASVERGVEGFRASGLWPLEKDIFTEANFMAAEVIEEPEPIAAAAVLLELSPRPRPQEARPRKRKAESAAVLTASPYKRLLEDRNINKMKRERE</sequence>
<keyword evidence="3" id="KW-1185">Reference proteome</keyword>
<evidence type="ECO:0000313" key="2">
    <source>
        <dbReference type="EMBL" id="KAK6321594.1"/>
    </source>
</evidence>
<gene>
    <name evidence="2" type="ORF">J4Q44_G00085700</name>
</gene>
<dbReference type="AlphaFoldDB" id="A0AAN8M414"/>
<evidence type="ECO:0000256" key="1">
    <source>
        <dbReference type="SAM" id="MobiDB-lite"/>
    </source>
</evidence>
<dbReference type="EMBL" id="JAGTTL010000006">
    <property type="protein sequence ID" value="KAK6321594.1"/>
    <property type="molecule type" value="Genomic_DNA"/>
</dbReference>
<organism evidence="2 3">
    <name type="scientific">Coregonus suidteri</name>
    <dbReference type="NCBI Taxonomy" id="861788"/>
    <lineage>
        <taxon>Eukaryota</taxon>
        <taxon>Metazoa</taxon>
        <taxon>Chordata</taxon>
        <taxon>Craniata</taxon>
        <taxon>Vertebrata</taxon>
        <taxon>Euteleostomi</taxon>
        <taxon>Actinopterygii</taxon>
        <taxon>Neopterygii</taxon>
        <taxon>Teleostei</taxon>
        <taxon>Protacanthopterygii</taxon>
        <taxon>Salmoniformes</taxon>
        <taxon>Salmonidae</taxon>
        <taxon>Coregoninae</taxon>
        <taxon>Coregonus</taxon>
    </lineage>
</organism>
<feature type="region of interest" description="Disordered" evidence="1">
    <location>
        <begin position="99"/>
        <end position="118"/>
    </location>
</feature>
<protein>
    <submittedName>
        <fullName evidence="2">Uncharacterized protein</fullName>
    </submittedName>
</protein>
<reference evidence="2 3" key="1">
    <citation type="submission" date="2021-04" db="EMBL/GenBank/DDBJ databases">
        <authorList>
            <person name="De Guttry C."/>
            <person name="Zahm M."/>
            <person name="Klopp C."/>
            <person name="Cabau C."/>
            <person name="Louis A."/>
            <person name="Berthelot C."/>
            <person name="Parey E."/>
            <person name="Roest Crollius H."/>
            <person name="Montfort J."/>
            <person name="Robinson-Rechavi M."/>
            <person name="Bucao C."/>
            <person name="Bouchez O."/>
            <person name="Gislard M."/>
            <person name="Lluch J."/>
            <person name="Milhes M."/>
            <person name="Lampietro C."/>
            <person name="Lopez Roques C."/>
            <person name="Donnadieu C."/>
            <person name="Braasch I."/>
            <person name="Desvignes T."/>
            <person name="Postlethwait J."/>
            <person name="Bobe J."/>
            <person name="Wedekind C."/>
            <person name="Guiguen Y."/>
        </authorList>
    </citation>
    <scope>NUCLEOTIDE SEQUENCE [LARGE SCALE GENOMIC DNA]</scope>
    <source>
        <strain evidence="2">Cs_M1</strain>
        <tissue evidence="2">Blood</tissue>
    </source>
</reference>
<name>A0AAN8M414_9TELE</name>
<accession>A0AAN8M414</accession>
<comment type="caution">
    <text evidence="2">The sequence shown here is derived from an EMBL/GenBank/DDBJ whole genome shotgun (WGS) entry which is preliminary data.</text>
</comment>
<proteinExistence type="predicted"/>
<dbReference type="Proteomes" id="UP001356427">
    <property type="component" value="Unassembled WGS sequence"/>
</dbReference>